<protein>
    <submittedName>
        <fullName evidence="3">RNA-directed DNA polymerase</fullName>
    </submittedName>
</protein>
<dbReference type="PANTHER" id="PTHR34047">
    <property type="entry name" value="NUCLEAR INTRON MATURASE 1, MITOCHONDRIAL-RELATED"/>
    <property type="match status" value="1"/>
</dbReference>
<dbReference type="PATRIC" id="fig|1280949.3.peg.2652"/>
<reference evidence="3 4" key="1">
    <citation type="journal article" date="2014" name="Antonie Van Leeuwenhoek">
        <title>Hyphomonas beringensis sp. nov. and Hyphomonas chukchiensis sp. nov., isolated from surface seawater of the Bering Sea and Chukchi Sea.</title>
        <authorList>
            <person name="Li C."/>
            <person name="Lai Q."/>
            <person name="Li G."/>
            <person name="Dong C."/>
            <person name="Wang J."/>
            <person name="Liao Y."/>
            <person name="Shao Z."/>
        </authorList>
    </citation>
    <scope>NUCLEOTIDE SEQUENCE [LARGE SCALE GENOMIC DNA]</scope>
    <source>
        <strain evidence="3 4">MHS-3</strain>
    </source>
</reference>
<dbReference type="AlphaFoldDB" id="A0A069E7C8"/>
<sequence length="515" mass="58599">MQNAIKVEIKRLAKRAFEKEANAAELEKHYQAQFAKRTGLAAGPSSRQTSPPFSRHFDPKYCARHANFLAKTIWHKVLTKAYEPAPAICYAIPKPDGSHREVMAFSIPDAALANIVLRRSRDRNIKRLSPASYAYHPDKNVFDAILALREFDDRGKLFAVQIDFEKYFDNIPSRYLKRKLEDSGQISLTPHEKHIFDRFMHHQYAYYQDYASGSFKHRHKGTPQGSSVSLLLANLANHDLDVDLTAAAGRFVRFADDVVALSSDYAQAQLIEKCFLDHCRVSGLKVNATKSPGIAIVSSRQQELRTIPYFDYLGYRFSPSGLTAPDKTIRKLKARVSRLANLYLIHYLHAGFNNSRCSGTNPQYDWDLLGLIYELRRSIYGGLSEAEISGFIERGTRLPRMKGLMGFYCLLDDPAPLKELDGWMLSIVRRAMRTRYHILASKYGASCPKPTNKSLATGTWLDPAAWQGPQLPESRMPSLVRGWRAARKHFYTFGLENVEAPKYGFYSDFENLFGY</sequence>
<evidence type="ECO:0000259" key="2">
    <source>
        <dbReference type="PROSITE" id="PS50878"/>
    </source>
</evidence>
<dbReference type="SUPFAM" id="SSF56672">
    <property type="entry name" value="DNA/RNA polymerases"/>
    <property type="match status" value="1"/>
</dbReference>
<organism evidence="3 4">
    <name type="scientific">Hyphomonas adhaerens MHS-3</name>
    <dbReference type="NCBI Taxonomy" id="1280949"/>
    <lineage>
        <taxon>Bacteria</taxon>
        <taxon>Pseudomonadati</taxon>
        <taxon>Pseudomonadota</taxon>
        <taxon>Alphaproteobacteria</taxon>
        <taxon>Hyphomonadales</taxon>
        <taxon>Hyphomonadaceae</taxon>
        <taxon>Hyphomonas</taxon>
    </lineage>
</organism>
<evidence type="ECO:0000313" key="4">
    <source>
        <dbReference type="Proteomes" id="UP000027446"/>
    </source>
</evidence>
<dbReference type="eggNOG" id="COG3344">
    <property type="taxonomic scope" value="Bacteria"/>
</dbReference>
<evidence type="ECO:0000313" key="3">
    <source>
        <dbReference type="EMBL" id="KCZ83527.1"/>
    </source>
</evidence>
<proteinExistence type="inferred from homology"/>
<dbReference type="Proteomes" id="UP000027446">
    <property type="component" value="Unassembled WGS sequence"/>
</dbReference>
<dbReference type="RefSeq" id="WP_035572454.1">
    <property type="nucleotide sequence ID" value="NZ_ARYH01000002.1"/>
</dbReference>
<keyword evidence="3" id="KW-0695">RNA-directed DNA polymerase</keyword>
<dbReference type="PROSITE" id="PS50878">
    <property type="entry name" value="RT_POL"/>
    <property type="match status" value="1"/>
</dbReference>
<evidence type="ECO:0000256" key="1">
    <source>
        <dbReference type="ARBA" id="ARBA00034120"/>
    </source>
</evidence>
<dbReference type="Pfam" id="PF00078">
    <property type="entry name" value="RVT_1"/>
    <property type="match status" value="1"/>
</dbReference>
<accession>A0A069E7C8</accession>
<dbReference type="PANTHER" id="PTHR34047:SF8">
    <property type="entry name" value="PROTEIN YKFC"/>
    <property type="match status" value="1"/>
</dbReference>
<dbReference type="InterPro" id="IPR051083">
    <property type="entry name" value="GrpII_Intron_Splice-Mob/Def"/>
</dbReference>
<dbReference type="InterPro" id="IPR000477">
    <property type="entry name" value="RT_dom"/>
</dbReference>
<comment type="similarity">
    <text evidence="1">Belongs to the bacterial reverse transcriptase family.</text>
</comment>
<keyword evidence="3" id="KW-0808">Transferase</keyword>
<name>A0A069E7C8_9PROT</name>
<dbReference type="InterPro" id="IPR043502">
    <property type="entry name" value="DNA/RNA_pol_sf"/>
</dbReference>
<dbReference type="GO" id="GO:0003964">
    <property type="term" value="F:RNA-directed DNA polymerase activity"/>
    <property type="evidence" value="ECO:0007669"/>
    <property type="project" value="UniProtKB-KW"/>
</dbReference>
<feature type="domain" description="Reverse transcriptase" evidence="2">
    <location>
        <begin position="73"/>
        <end position="317"/>
    </location>
</feature>
<comment type="caution">
    <text evidence="3">The sequence shown here is derived from an EMBL/GenBank/DDBJ whole genome shotgun (WGS) entry which is preliminary data.</text>
</comment>
<keyword evidence="3" id="KW-0548">Nucleotidyltransferase</keyword>
<keyword evidence="4" id="KW-1185">Reference proteome</keyword>
<dbReference type="EMBL" id="ARYH01000002">
    <property type="protein sequence ID" value="KCZ83527.1"/>
    <property type="molecule type" value="Genomic_DNA"/>
</dbReference>
<gene>
    <name evidence="3" type="ORF">HAD_13024</name>
</gene>